<evidence type="ECO:0000313" key="5">
    <source>
        <dbReference type="EMBL" id="SFD64084.1"/>
    </source>
</evidence>
<evidence type="ECO:0000313" key="6">
    <source>
        <dbReference type="Proteomes" id="UP000199400"/>
    </source>
</evidence>
<protein>
    <submittedName>
        <fullName evidence="5">DNA-binding transcriptional regulator, MarR family</fullName>
    </submittedName>
</protein>
<dbReference type="STRING" id="54.SAMN02745121_00851"/>
<dbReference type="SUPFAM" id="SSF46785">
    <property type="entry name" value="Winged helix' DNA-binding domain"/>
    <property type="match status" value="1"/>
</dbReference>
<feature type="domain" description="HTH marR-type" evidence="4">
    <location>
        <begin position="19"/>
        <end position="151"/>
    </location>
</feature>
<evidence type="ECO:0000259" key="4">
    <source>
        <dbReference type="PROSITE" id="PS50995"/>
    </source>
</evidence>
<dbReference type="InterPro" id="IPR036388">
    <property type="entry name" value="WH-like_DNA-bd_sf"/>
</dbReference>
<keyword evidence="6" id="KW-1185">Reference proteome</keyword>
<dbReference type="Gene3D" id="1.10.10.10">
    <property type="entry name" value="Winged helix-like DNA-binding domain superfamily/Winged helix DNA-binding domain"/>
    <property type="match status" value="1"/>
</dbReference>
<keyword evidence="1" id="KW-0805">Transcription regulation</keyword>
<dbReference type="OrthoDB" id="195851at2"/>
<dbReference type="InterPro" id="IPR000835">
    <property type="entry name" value="HTH_MarR-typ"/>
</dbReference>
<dbReference type="GO" id="GO:0003677">
    <property type="term" value="F:DNA binding"/>
    <property type="evidence" value="ECO:0007669"/>
    <property type="project" value="UniProtKB-KW"/>
</dbReference>
<organism evidence="5 6">
    <name type="scientific">Nannocystis exedens</name>
    <dbReference type="NCBI Taxonomy" id="54"/>
    <lineage>
        <taxon>Bacteria</taxon>
        <taxon>Pseudomonadati</taxon>
        <taxon>Myxococcota</taxon>
        <taxon>Polyangia</taxon>
        <taxon>Nannocystales</taxon>
        <taxon>Nannocystaceae</taxon>
        <taxon>Nannocystis</taxon>
    </lineage>
</organism>
<keyword evidence="2 5" id="KW-0238">DNA-binding</keyword>
<keyword evidence="3" id="KW-0804">Transcription</keyword>
<dbReference type="InterPro" id="IPR036390">
    <property type="entry name" value="WH_DNA-bd_sf"/>
</dbReference>
<dbReference type="PANTHER" id="PTHR42756:SF1">
    <property type="entry name" value="TRANSCRIPTIONAL REPRESSOR OF EMRAB OPERON"/>
    <property type="match status" value="1"/>
</dbReference>
<dbReference type="SMART" id="SM00347">
    <property type="entry name" value="HTH_MARR"/>
    <property type="match status" value="1"/>
</dbReference>
<dbReference type="Proteomes" id="UP000199400">
    <property type="component" value="Unassembled WGS sequence"/>
</dbReference>
<accession>A0A1I1U032</accession>
<dbReference type="PANTHER" id="PTHR42756">
    <property type="entry name" value="TRANSCRIPTIONAL REGULATOR, MARR"/>
    <property type="match status" value="1"/>
</dbReference>
<gene>
    <name evidence="5" type="ORF">SAMN02745121_00851</name>
</gene>
<dbReference type="Pfam" id="PF12802">
    <property type="entry name" value="MarR_2"/>
    <property type="match status" value="1"/>
</dbReference>
<proteinExistence type="predicted"/>
<dbReference type="PRINTS" id="PR00598">
    <property type="entry name" value="HTHMARR"/>
</dbReference>
<dbReference type="GO" id="GO:0003700">
    <property type="term" value="F:DNA-binding transcription factor activity"/>
    <property type="evidence" value="ECO:0007669"/>
    <property type="project" value="InterPro"/>
</dbReference>
<dbReference type="EMBL" id="FOMX01000003">
    <property type="protein sequence ID" value="SFD64084.1"/>
    <property type="molecule type" value="Genomic_DNA"/>
</dbReference>
<reference evidence="6" key="1">
    <citation type="submission" date="2016-10" db="EMBL/GenBank/DDBJ databases">
        <authorList>
            <person name="Varghese N."/>
            <person name="Submissions S."/>
        </authorList>
    </citation>
    <scope>NUCLEOTIDE SEQUENCE [LARGE SCALE GENOMIC DNA]</scope>
    <source>
        <strain evidence="6">ATCC 25963</strain>
    </source>
</reference>
<name>A0A1I1U032_9BACT</name>
<evidence type="ECO:0000256" key="3">
    <source>
        <dbReference type="ARBA" id="ARBA00023163"/>
    </source>
</evidence>
<evidence type="ECO:0000256" key="1">
    <source>
        <dbReference type="ARBA" id="ARBA00023015"/>
    </source>
</evidence>
<sequence length="151" mass="16766">MGGRRATKQVSDIAARIMDECTAYRLRIINRAISKLYDDALRPFELRIAQLNTLVVVMQTQGLTPNELSQRMHMDASTVSRNVERMCNSGWLKLADIDDARSHEIQITEKGMKLIADVAPAWEAAQRDAEELLGTSIGKAIARGANRLAGE</sequence>
<evidence type="ECO:0000256" key="2">
    <source>
        <dbReference type="ARBA" id="ARBA00023125"/>
    </source>
</evidence>
<dbReference type="AlphaFoldDB" id="A0A1I1U032"/>
<dbReference type="PROSITE" id="PS50995">
    <property type="entry name" value="HTH_MARR_2"/>
    <property type="match status" value="1"/>
</dbReference>